<dbReference type="OrthoDB" id="411632at2759"/>
<gene>
    <name evidence="1" type="ORF">MEDL_37679</name>
</gene>
<dbReference type="EMBL" id="CAJPWZ010001806">
    <property type="protein sequence ID" value="CAG2224447.1"/>
    <property type="molecule type" value="Genomic_DNA"/>
</dbReference>
<name>A0A8S3T6A1_MYTED</name>
<sequence>MEVQKVNYRLTQFLLKRKETYQDVWTNTNRSLTVVTAFSISGKFPKGSVSNIRTPESYKVWMSVYKYLKNPLIIYTDSKMFAEFFTELRNNSAFTTQIIMFSRDELWSFLIKPQIAKLYSKPGYPKHYPNTYLPEYTCMTHSKLTLVAKAIDSKLLASDYYSWIDLGYFRDVSSRKKYFYLEVPNDFDNSKVGVNQVYDVPLKNVSARSIILGNKNWIGGGIFLGKPDILKKFESQYKNRVMYYLSLQLMNVEQHILYSMYTAEERKKNPITVEVQPYLPVPGKQTVLSGDPWFYLGFLMYNENTNASYRS</sequence>
<reference evidence="1" key="1">
    <citation type="submission" date="2021-03" db="EMBL/GenBank/DDBJ databases">
        <authorList>
            <person name="Bekaert M."/>
        </authorList>
    </citation>
    <scope>NUCLEOTIDE SEQUENCE</scope>
</reference>
<evidence type="ECO:0000313" key="1">
    <source>
        <dbReference type="EMBL" id="CAG2224447.1"/>
    </source>
</evidence>
<dbReference type="Proteomes" id="UP000683360">
    <property type="component" value="Unassembled WGS sequence"/>
</dbReference>
<dbReference type="InterPro" id="IPR011735">
    <property type="entry name" value="WlaTC/HtrL_glycosyltransf"/>
</dbReference>
<dbReference type="AlphaFoldDB" id="A0A8S3T6A1"/>
<proteinExistence type="predicted"/>
<evidence type="ECO:0000313" key="2">
    <source>
        <dbReference type="Proteomes" id="UP000683360"/>
    </source>
</evidence>
<protein>
    <submittedName>
        <fullName evidence="1">Uncharacterized protein</fullName>
    </submittedName>
</protein>
<comment type="caution">
    <text evidence="1">The sequence shown here is derived from an EMBL/GenBank/DDBJ whole genome shotgun (WGS) entry which is preliminary data.</text>
</comment>
<organism evidence="1 2">
    <name type="scientific">Mytilus edulis</name>
    <name type="common">Blue mussel</name>
    <dbReference type="NCBI Taxonomy" id="6550"/>
    <lineage>
        <taxon>Eukaryota</taxon>
        <taxon>Metazoa</taxon>
        <taxon>Spiralia</taxon>
        <taxon>Lophotrochozoa</taxon>
        <taxon>Mollusca</taxon>
        <taxon>Bivalvia</taxon>
        <taxon>Autobranchia</taxon>
        <taxon>Pteriomorphia</taxon>
        <taxon>Mytilida</taxon>
        <taxon>Mytiloidea</taxon>
        <taxon>Mytilidae</taxon>
        <taxon>Mytilinae</taxon>
        <taxon>Mytilus</taxon>
    </lineage>
</organism>
<keyword evidence="2" id="KW-1185">Reference proteome</keyword>
<accession>A0A8S3T6A1</accession>
<dbReference type="Pfam" id="PF09612">
    <property type="entry name" value="HtrL_YibB"/>
    <property type="match status" value="1"/>
</dbReference>